<dbReference type="SMART" id="SM00992">
    <property type="entry name" value="YccV-like"/>
    <property type="match status" value="1"/>
</dbReference>
<dbReference type="SUPFAM" id="SSF141255">
    <property type="entry name" value="YccV-like"/>
    <property type="match status" value="1"/>
</dbReference>
<dbReference type="AlphaFoldDB" id="A0A382G787"/>
<dbReference type="EMBL" id="UINC01053665">
    <property type="protein sequence ID" value="SVB70454.1"/>
    <property type="molecule type" value="Genomic_DNA"/>
</dbReference>
<organism evidence="2">
    <name type="scientific">marine metagenome</name>
    <dbReference type="NCBI Taxonomy" id="408172"/>
    <lineage>
        <taxon>unclassified sequences</taxon>
        <taxon>metagenomes</taxon>
        <taxon>ecological metagenomes</taxon>
    </lineage>
</organism>
<protein>
    <recommendedName>
        <fullName evidence="1">Hemimethylated DNA-binding domain-containing protein</fullName>
    </recommendedName>
</protein>
<dbReference type="NCBIfam" id="TIGR02097">
    <property type="entry name" value="yccV"/>
    <property type="match status" value="1"/>
</dbReference>
<name>A0A382G787_9ZZZZ</name>
<accession>A0A382G787</accession>
<dbReference type="GO" id="GO:0003677">
    <property type="term" value="F:DNA binding"/>
    <property type="evidence" value="ECO:0007669"/>
    <property type="project" value="InterPro"/>
</dbReference>
<dbReference type="Pfam" id="PF08755">
    <property type="entry name" value="YccV-like"/>
    <property type="match status" value="1"/>
</dbReference>
<gene>
    <name evidence="2" type="ORF">METZ01_LOCUS223308</name>
</gene>
<sequence>MNSIQTSFSVGEVVHHLLFNYRGVVFDVDGCFSGTAEWYDQVAKSRPPKDKPWYHLLVDGALHSTYVAERHLEADSDTGPINNPLVGTMFERFENGVYVPKIVVN</sequence>
<dbReference type="Gene3D" id="2.30.30.390">
    <property type="entry name" value="Hemimethylated DNA-binding domain"/>
    <property type="match status" value="1"/>
</dbReference>
<evidence type="ECO:0000259" key="1">
    <source>
        <dbReference type="SMART" id="SM00992"/>
    </source>
</evidence>
<proteinExistence type="predicted"/>
<dbReference type="InterPro" id="IPR011722">
    <property type="entry name" value="Hemimethylated_DNA-bd_dom"/>
</dbReference>
<dbReference type="InterPro" id="IPR036623">
    <property type="entry name" value="Hemimethylated_DNA-bd_sf"/>
</dbReference>
<reference evidence="2" key="1">
    <citation type="submission" date="2018-05" db="EMBL/GenBank/DDBJ databases">
        <authorList>
            <person name="Lanie J.A."/>
            <person name="Ng W.-L."/>
            <person name="Kazmierczak K.M."/>
            <person name="Andrzejewski T.M."/>
            <person name="Davidsen T.M."/>
            <person name="Wayne K.J."/>
            <person name="Tettelin H."/>
            <person name="Glass J.I."/>
            <person name="Rusch D."/>
            <person name="Podicherti R."/>
            <person name="Tsui H.-C.T."/>
            <person name="Winkler M.E."/>
        </authorList>
    </citation>
    <scope>NUCLEOTIDE SEQUENCE</scope>
</reference>
<evidence type="ECO:0000313" key="2">
    <source>
        <dbReference type="EMBL" id="SVB70454.1"/>
    </source>
</evidence>
<feature type="domain" description="Hemimethylated DNA-binding" evidence="1">
    <location>
        <begin position="5"/>
        <end position="101"/>
    </location>
</feature>